<comment type="subcellular location">
    <subcellularLocation>
        <location evidence="1">Membrane</location>
        <topology evidence="1">Multi-pass membrane protein</topology>
    </subcellularLocation>
</comment>
<evidence type="ECO:0008006" key="9">
    <source>
        <dbReference type="Google" id="ProtNLM"/>
    </source>
</evidence>
<feature type="transmembrane region" description="Helical" evidence="6">
    <location>
        <begin position="273"/>
        <end position="291"/>
    </location>
</feature>
<dbReference type="Pfam" id="PF07264">
    <property type="entry name" value="EI24"/>
    <property type="match status" value="1"/>
</dbReference>
<evidence type="ECO:0000313" key="7">
    <source>
        <dbReference type="EMBL" id="PWZ02992.1"/>
    </source>
</evidence>
<evidence type="ECO:0000313" key="8">
    <source>
        <dbReference type="Proteomes" id="UP000246740"/>
    </source>
</evidence>
<dbReference type="AlphaFoldDB" id="A0A317XXZ7"/>
<accession>A0A317XXZ7</accession>
<evidence type="ECO:0000256" key="6">
    <source>
        <dbReference type="SAM" id="Phobius"/>
    </source>
</evidence>
<reference evidence="7 8" key="1">
    <citation type="journal article" date="2018" name="Mol. Biol. Evol.">
        <title>Broad Genomic Sampling Reveals a Smut Pathogenic Ancestry of the Fungal Clade Ustilaginomycotina.</title>
        <authorList>
            <person name="Kijpornyongpan T."/>
            <person name="Mondo S.J."/>
            <person name="Barry K."/>
            <person name="Sandor L."/>
            <person name="Lee J."/>
            <person name="Lipzen A."/>
            <person name="Pangilinan J."/>
            <person name="LaButti K."/>
            <person name="Hainaut M."/>
            <person name="Henrissat B."/>
            <person name="Grigoriev I.V."/>
            <person name="Spatafora J.W."/>
            <person name="Aime M.C."/>
        </authorList>
    </citation>
    <scope>NUCLEOTIDE SEQUENCE [LARGE SCALE GENOMIC DNA]</scope>
    <source>
        <strain evidence="7 8">MCA 3645</strain>
    </source>
</reference>
<dbReference type="Proteomes" id="UP000246740">
    <property type="component" value="Unassembled WGS sequence"/>
</dbReference>
<dbReference type="InterPro" id="IPR059112">
    <property type="entry name" value="CysZ/EI24"/>
</dbReference>
<keyword evidence="4 6" id="KW-0472">Membrane</keyword>
<keyword evidence="8" id="KW-1185">Reference proteome</keyword>
<dbReference type="GO" id="GO:0005783">
    <property type="term" value="C:endoplasmic reticulum"/>
    <property type="evidence" value="ECO:0007669"/>
    <property type="project" value="TreeGrafter"/>
</dbReference>
<feature type="transmembrane region" description="Helical" evidence="6">
    <location>
        <begin position="327"/>
        <end position="343"/>
    </location>
</feature>
<evidence type="ECO:0000256" key="4">
    <source>
        <dbReference type="ARBA" id="ARBA00023136"/>
    </source>
</evidence>
<dbReference type="InParanoid" id="A0A317XXZ7"/>
<dbReference type="PANTHER" id="PTHR21389:SF0">
    <property type="entry name" value="ETOPOSIDE-INDUCED PROTEIN 2.4 HOMOLOG"/>
    <property type="match status" value="1"/>
</dbReference>
<feature type="region of interest" description="Disordered" evidence="5">
    <location>
        <begin position="551"/>
        <end position="643"/>
    </location>
</feature>
<dbReference type="OrthoDB" id="266518at2759"/>
<evidence type="ECO:0000256" key="2">
    <source>
        <dbReference type="ARBA" id="ARBA00022692"/>
    </source>
</evidence>
<name>A0A317XXZ7_9BASI</name>
<dbReference type="GO" id="GO:0016236">
    <property type="term" value="P:macroautophagy"/>
    <property type="evidence" value="ECO:0007669"/>
    <property type="project" value="TreeGrafter"/>
</dbReference>
<feature type="transmembrane region" description="Helical" evidence="6">
    <location>
        <begin position="411"/>
        <end position="430"/>
    </location>
</feature>
<dbReference type="EMBL" id="KZ819188">
    <property type="protein sequence ID" value="PWZ02992.1"/>
    <property type="molecule type" value="Genomic_DNA"/>
</dbReference>
<dbReference type="PANTHER" id="PTHR21389">
    <property type="entry name" value="P53 INDUCED PROTEIN"/>
    <property type="match status" value="1"/>
</dbReference>
<evidence type="ECO:0000256" key="1">
    <source>
        <dbReference type="ARBA" id="ARBA00004141"/>
    </source>
</evidence>
<evidence type="ECO:0000256" key="5">
    <source>
        <dbReference type="SAM" id="MobiDB-lite"/>
    </source>
</evidence>
<keyword evidence="2 6" id="KW-0812">Transmembrane</keyword>
<dbReference type="GO" id="GO:0016020">
    <property type="term" value="C:membrane"/>
    <property type="evidence" value="ECO:0007669"/>
    <property type="project" value="UniProtKB-SubCell"/>
</dbReference>
<protein>
    <recommendedName>
        <fullName evidence="9">EI24-domain-containing protein</fullName>
    </recommendedName>
</protein>
<proteinExistence type="predicted"/>
<gene>
    <name evidence="7" type="ORF">BCV70DRAFT_220190</name>
</gene>
<keyword evidence="3 6" id="KW-1133">Transmembrane helix</keyword>
<organism evidence="7 8">
    <name type="scientific">Testicularia cyperi</name>
    <dbReference type="NCBI Taxonomy" id="1882483"/>
    <lineage>
        <taxon>Eukaryota</taxon>
        <taxon>Fungi</taxon>
        <taxon>Dikarya</taxon>
        <taxon>Basidiomycota</taxon>
        <taxon>Ustilaginomycotina</taxon>
        <taxon>Ustilaginomycetes</taxon>
        <taxon>Ustilaginales</taxon>
        <taxon>Anthracoideaceae</taxon>
        <taxon>Testicularia</taxon>
    </lineage>
</organism>
<feature type="transmembrane region" description="Helical" evidence="6">
    <location>
        <begin position="221"/>
        <end position="240"/>
    </location>
</feature>
<evidence type="ECO:0000256" key="3">
    <source>
        <dbReference type="ARBA" id="ARBA00022989"/>
    </source>
</evidence>
<feature type="compositionally biased region" description="Polar residues" evidence="5">
    <location>
        <begin position="583"/>
        <end position="614"/>
    </location>
</feature>
<sequence>MLRVVYHDQRKKAHVLSSVYFGFHGANVGETTCIPPLPTQQLLCAAYTDPDQFGHHHQHCWPAESNSGATTINAIRRSDLHTIDRLGKQYDQFPVLGHSGCWVHRYGSSGFGRPNHGSALSVSSVDLDIEGGGRIDENYDAGLPWPFGGSGLGDILGGRGSYAAAWSAKGPAENIPRLSAGQSLRCHLAWARHGWWDANRWSDAFQLIASSREIRNGVIKGLLLSGTISALVFFFELAFFPKVLFQRPDKVAHDIASSAGSTGSLVGSLGNVFWLYPLIGGSYLLASSWTADIAQAAFKLRHGHARNLSLANASLPPGTSRRLLQESYRMILIINYTIVYLLLGQVPYLGRWLSFLFMCMVDGYYCFEQVWISRGWSLERRMRYCEERWSYFVAFGLPSTAVSFFHPSGLLNLMLFMLVFPFCAVLAMLANPQPRISASGAAAASTGYGSAGSGLDVSAPLSRLVPSRLPIFWPTIQLHRLVLKTLPTLAEVPFDATSQAYERAAAASSYGRGATGLVAGGFANNGGFGGGFATQGKTAARMVGGIFGASQDPISNSGRASPANWPAPRDAVVQQQQQQQQQSVYGSTVDANGFASQHTYSSTGTYSNPNQNIHARTFGAAAQSKPPLAPPPKGPAANHRKND</sequence>